<keyword evidence="5" id="KW-1185">Reference proteome</keyword>
<keyword evidence="3" id="KW-0812">Transmembrane</keyword>
<keyword evidence="1 2" id="KW-0193">Cuticle</keyword>
<sequence length="540" mass="60587">MARKPRQLEPKNLLQASSAFTAVEVLIIALALVEYPAVGVTRNSKPSFRTSKDRTSDLIRCSILKSPHSIGKAQKNQEHVNYSLINRISHYNQFLLKPKYPLLRRKRREAVFETKLPPNFEYEVHDEERGTHFGHAESRDGHKVQGQYFVHLPDGRIQVVTYVADENGYFPIITYKGKDLPSYGTPGSHPSQVPAMDGPQAHGNLHSVDNPPLSVFHTLDHYPQISYPLQRSISFPSFSTISKLTNVPLPRIPSPQYLDNSVNSKYTIPKPIPLPVVPSPGYDSQVILENDPQSLYPVRTGAHARFPGVALIRQYPSTTFMSLKPYNIQEHTHPSHQNEYNIVKSLYGSPPELLPKSAPTNYLSLINKETYKALEHPYSILDPYANRLNTSPLNLGSIYESPSIDSFHSTNPARYVGETQLELSLYDNGLASGFDILRKPKIPKLSPGRETPSPNIDILNHNFNNKLNIGVKAAGSEDVDEDLVDYTGLLINFDVSKTLFRPSKNLVVREPPYLRSTNADEDIYALKSKLVQIPTDIVPG</sequence>
<dbReference type="PROSITE" id="PS00233">
    <property type="entry name" value="CHIT_BIND_RR_1"/>
    <property type="match status" value="1"/>
</dbReference>
<feature type="transmembrane region" description="Helical" evidence="3">
    <location>
        <begin position="12"/>
        <end position="33"/>
    </location>
</feature>
<gene>
    <name evidence="4" type="ORF">SK128_018907</name>
</gene>
<dbReference type="GO" id="GO:0042302">
    <property type="term" value="F:structural constituent of cuticle"/>
    <property type="evidence" value="ECO:0007669"/>
    <property type="project" value="UniProtKB-UniRule"/>
</dbReference>
<dbReference type="InterPro" id="IPR031311">
    <property type="entry name" value="CHIT_BIND_RR_consensus"/>
</dbReference>
<evidence type="ECO:0000256" key="3">
    <source>
        <dbReference type="SAM" id="Phobius"/>
    </source>
</evidence>
<evidence type="ECO:0000313" key="4">
    <source>
        <dbReference type="EMBL" id="KAK7071137.1"/>
    </source>
</evidence>
<dbReference type="GO" id="GO:0005615">
    <property type="term" value="C:extracellular space"/>
    <property type="evidence" value="ECO:0007669"/>
    <property type="project" value="TreeGrafter"/>
</dbReference>
<dbReference type="GO" id="GO:0031012">
    <property type="term" value="C:extracellular matrix"/>
    <property type="evidence" value="ECO:0007669"/>
    <property type="project" value="TreeGrafter"/>
</dbReference>
<keyword evidence="3" id="KW-0472">Membrane</keyword>
<reference evidence="4 5" key="1">
    <citation type="submission" date="2023-11" db="EMBL/GenBank/DDBJ databases">
        <title>Halocaridina rubra genome assembly.</title>
        <authorList>
            <person name="Smith C."/>
        </authorList>
    </citation>
    <scope>NUCLEOTIDE SEQUENCE [LARGE SCALE GENOMIC DNA]</scope>
    <source>
        <strain evidence="4">EP-1</strain>
        <tissue evidence="4">Whole</tissue>
    </source>
</reference>
<dbReference type="PANTHER" id="PTHR12236:SF98">
    <property type="entry name" value="CUTICULAR PROTEIN 56F"/>
    <property type="match status" value="1"/>
</dbReference>
<dbReference type="AlphaFoldDB" id="A0AAN9A625"/>
<dbReference type="PANTHER" id="PTHR12236">
    <property type="entry name" value="STRUCTURAL CONTITUENT OF CUTICLE"/>
    <property type="match status" value="1"/>
</dbReference>
<keyword evidence="3" id="KW-1133">Transmembrane helix</keyword>
<dbReference type="Proteomes" id="UP001381693">
    <property type="component" value="Unassembled WGS sequence"/>
</dbReference>
<proteinExistence type="predicted"/>
<dbReference type="InterPro" id="IPR051217">
    <property type="entry name" value="Insect_Cuticle_Struc_Prot"/>
</dbReference>
<name>A0AAN9A625_HALRR</name>
<dbReference type="EMBL" id="JAXCGZ010015130">
    <property type="protein sequence ID" value="KAK7071137.1"/>
    <property type="molecule type" value="Genomic_DNA"/>
</dbReference>
<accession>A0AAN9A625</accession>
<dbReference type="Pfam" id="PF00379">
    <property type="entry name" value="Chitin_bind_4"/>
    <property type="match status" value="1"/>
</dbReference>
<comment type="caution">
    <text evidence="4">The sequence shown here is derived from an EMBL/GenBank/DDBJ whole genome shotgun (WGS) entry which is preliminary data.</text>
</comment>
<evidence type="ECO:0000256" key="1">
    <source>
        <dbReference type="ARBA" id="ARBA00022460"/>
    </source>
</evidence>
<organism evidence="4 5">
    <name type="scientific">Halocaridina rubra</name>
    <name type="common">Hawaiian red shrimp</name>
    <dbReference type="NCBI Taxonomy" id="373956"/>
    <lineage>
        <taxon>Eukaryota</taxon>
        <taxon>Metazoa</taxon>
        <taxon>Ecdysozoa</taxon>
        <taxon>Arthropoda</taxon>
        <taxon>Crustacea</taxon>
        <taxon>Multicrustacea</taxon>
        <taxon>Malacostraca</taxon>
        <taxon>Eumalacostraca</taxon>
        <taxon>Eucarida</taxon>
        <taxon>Decapoda</taxon>
        <taxon>Pleocyemata</taxon>
        <taxon>Caridea</taxon>
        <taxon>Atyoidea</taxon>
        <taxon>Atyidae</taxon>
        <taxon>Halocaridina</taxon>
    </lineage>
</organism>
<protein>
    <submittedName>
        <fullName evidence="4">Uncharacterized protein</fullName>
    </submittedName>
</protein>
<dbReference type="PROSITE" id="PS51155">
    <property type="entry name" value="CHIT_BIND_RR_2"/>
    <property type="match status" value="1"/>
</dbReference>
<evidence type="ECO:0000313" key="5">
    <source>
        <dbReference type="Proteomes" id="UP001381693"/>
    </source>
</evidence>
<evidence type="ECO:0000256" key="2">
    <source>
        <dbReference type="PROSITE-ProRule" id="PRU00497"/>
    </source>
</evidence>
<dbReference type="InterPro" id="IPR000618">
    <property type="entry name" value="Insect_cuticle"/>
</dbReference>